<comment type="caution">
    <text evidence="3">The sequence shown here is derived from an EMBL/GenBank/DDBJ whole genome shotgun (WGS) entry which is preliminary data.</text>
</comment>
<reference evidence="4" key="1">
    <citation type="journal article" date="2019" name="Int. J. Syst. Evol. Microbiol.">
        <title>The Global Catalogue of Microorganisms (GCM) 10K type strain sequencing project: providing services to taxonomists for standard genome sequencing and annotation.</title>
        <authorList>
            <consortium name="The Broad Institute Genomics Platform"/>
            <consortium name="The Broad Institute Genome Sequencing Center for Infectious Disease"/>
            <person name="Wu L."/>
            <person name="Ma J."/>
        </authorList>
    </citation>
    <scope>NUCLEOTIDE SEQUENCE [LARGE SCALE GENOMIC DNA]</scope>
    <source>
        <strain evidence="4">YJ-61-S</strain>
    </source>
</reference>
<gene>
    <name evidence="3" type="ORF">ACFO3O_11155</name>
</gene>
<feature type="transmembrane region" description="Helical" evidence="1">
    <location>
        <begin position="69"/>
        <end position="88"/>
    </location>
</feature>
<protein>
    <recommendedName>
        <fullName evidence="2">DUF7670 domain-containing protein</fullName>
    </recommendedName>
</protein>
<evidence type="ECO:0000256" key="1">
    <source>
        <dbReference type="SAM" id="Phobius"/>
    </source>
</evidence>
<feature type="transmembrane region" description="Helical" evidence="1">
    <location>
        <begin position="12"/>
        <end position="32"/>
    </location>
</feature>
<keyword evidence="1" id="KW-1133">Transmembrane helix</keyword>
<keyword evidence="1" id="KW-0812">Transmembrane</keyword>
<dbReference type="RefSeq" id="WP_379978753.1">
    <property type="nucleotide sequence ID" value="NZ_JBHSFV010000006.1"/>
</dbReference>
<evidence type="ECO:0000259" key="2">
    <source>
        <dbReference type="Pfam" id="PF24709"/>
    </source>
</evidence>
<sequence>MKVSIKIIHWLPRIICMLAILFISVFALDAFNPEKIIWQQIGDFLMHLIPSFVLIVFLIIAWKREFIGGIIFMLIGLGFSPIIFIHNYNMNQSVWMSLIIILMITIPFIIVGILFIVSHKIKKKKMKNLFSSTKNHQTNP</sequence>
<organism evidence="3 4">
    <name type="scientific">Dokdonia ponticola</name>
    <dbReference type="NCBI Taxonomy" id="2041041"/>
    <lineage>
        <taxon>Bacteria</taxon>
        <taxon>Pseudomonadati</taxon>
        <taxon>Bacteroidota</taxon>
        <taxon>Flavobacteriia</taxon>
        <taxon>Flavobacteriales</taxon>
        <taxon>Flavobacteriaceae</taxon>
        <taxon>Dokdonia</taxon>
    </lineage>
</organism>
<dbReference type="EMBL" id="JBHSFV010000006">
    <property type="protein sequence ID" value="MFC4634468.1"/>
    <property type="molecule type" value="Genomic_DNA"/>
</dbReference>
<keyword evidence="4" id="KW-1185">Reference proteome</keyword>
<keyword evidence="1" id="KW-0472">Membrane</keyword>
<accession>A0ABV9HXA1</accession>
<dbReference type="Pfam" id="PF24709">
    <property type="entry name" value="DUF7670"/>
    <property type="match status" value="1"/>
</dbReference>
<name>A0ABV9HXA1_9FLAO</name>
<evidence type="ECO:0000313" key="3">
    <source>
        <dbReference type="EMBL" id="MFC4634468.1"/>
    </source>
</evidence>
<dbReference type="InterPro" id="IPR056087">
    <property type="entry name" value="DUF7670"/>
</dbReference>
<proteinExistence type="predicted"/>
<feature type="transmembrane region" description="Helical" evidence="1">
    <location>
        <begin position="44"/>
        <end position="62"/>
    </location>
</feature>
<feature type="transmembrane region" description="Helical" evidence="1">
    <location>
        <begin position="94"/>
        <end position="117"/>
    </location>
</feature>
<feature type="domain" description="DUF7670" evidence="2">
    <location>
        <begin position="1"/>
        <end position="125"/>
    </location>
</feature>
<evidence type="ECO:0000313" key="4">
    <source>
        <dbReference type="Proteomes" id="UP001596043"/>
    </source>
</evidence>
<dbReference type="Proteomes" id="UP001596043">
    <property type="component" value="Unassembled WGS sequence"/>
</dbReference>